<comment type="subcellular location">
    <subcellularLocation>
        <location evidence="1">Endoplasmic reticulum lumen</location>
    </subcellularLocation>
</comment>
<name>A0A699GSS7_TANCI</name>
<evidence type="ECO:0000313" key="7">
    <source>
        <dbReference type="EMBL" id="GEW08256.1"/>
    </source>
</evidence>
<dbReference type="InterPro" id="IPR029047">
    <property type="entry name" value="HSP70_peptide-bd_sf"/>
</dbReference>
<dbReference type="InterPro" id="IPR043129">
    <property type="entry name" value="ATPase_NBD"/>
</dbReference>
<evidence type="ECO:0000256" key="1">
    <source>
        <dbReference type="ARBA" id="ARBA00004319"/>
    </source>
</evidence>
<dbReference type="Pfam" id="PF00012">
    <property type="entry name" value="HSP70"/>
    <property type="match status" value="2"/>
</dbReference>
<evidence type="ECO:0000256" key="3">
    <source>
        <dbReference type="ARBA" id="ARBA00022741"/>
    </source>
</evidence>
<gene>
    <name evidence="7" type="ORF">Tci_180232</name>
</gene>
<evidence type="ECO:0000256" key="2">
    <source>
        <dbReference type="ARBA" id="ARBA00007381"/>
    </source>
</evidence>
<dbReference type="SUPFAM" id="SSF100920">
    <property type="entry name" value="Heat shock protein 70kD (HSP70), peptide-binding domain"/>
    <property type="match status" value="1"/>
</dbReference>
<dbReference type="PANTHER" id="PTHR19375">
    <property type="entry name" value="HEAT SHOCK PROTEIN 70KDA"/>
    <property type="match status" value="1"/>
</dbReference>
<reference evidence="7" key="1">
    <citation type="journal article" date="2019" name="Sci. Rep.">
        <title>Draft genome of Tanacetum cinerariifolium, the natural source of mosquito coil.</title>
        <authorList>
            <person name="Yamashiro T."/>
            <person name="Shiraishi A."/>
            <person name="Satake H."/>
            <person name="Nakayama K."/>
        </authorList>
    </citation>
    <scope>NUCLEOTIDE SEQUENCE</scope>
</reference>
<feature type="region of interest" description="Disordered" evidence="6">
    <location>
        <begin position="615"/>
        <end position="638"/>
    </location>
</feature>
<comment type="similarity">
    <text evidence="2 5">Belongs to the heat shock protein 70 family.</text>
</comment>
<comment type="caution">
    <text evidence="7">The sequence shown here is derived from an EMBL/GenBank/DDBJ whole genome shotgun (WGS) entry which is preliminary data.</text>
</comment>
<dbReference type="Gene3D" id="3.30.420.40">
    <property type="match status" value="4"/>
</dbReference>
<keyword evidence="3 5" id="KW-0547">Nucleotide-binding</keyword>
<evidence type="ECO:0000256" key="5">
    <source>
        <dbReference type="RuleBase" id="RU003322"/>
    </source>
</evidence>
<sequence length="638" mass="70322">MKLWPFKVILGPDDKPLIKVTYKGEEKQFAAEEISSMRQATKDAGALAGLNVMRVMNEPTASAMGYGLDKAITFKGENVLIFDIGGGTCDVSLLHMDKGVFEVKATAGDTHLGGEDFDNTMVNHFVQEFNGKYKKDISKNMKALRRLRTACERAKRTLSYAAQTTIEIDYLFEGGSTRIPKVQQLLQDIFNGKELCKGINPDEVVANGAAESANAKDNNLLGTLELSGISTAPHGVPQINVCLDMDANGNLEVYAEDKIHADGKKKLRDAVDEALKWLGSNSIAKVEEFDRKINITVVFIWFCVEKNGEEGPVILKVWVYGMLLHQAETCLVHRLILSIIIHKTVKLHTVHKLDMADANWLNLSIRDTLLLDVALATLKIDWKYSEVKETLGLSSGKDKFAVIRASGNINRVEGSMFSPISGIITEIVIEKIRNVRDSKKYKVVIIRIDSPGVDALSSDLKGKVKADGERSSGIEGKSSQTTKRASAWSLTRSAAHNPSAEVDYVSALQQLQGVNFYLLTELKTNKDASIKALMNILCLKEHLAERLGLNESQPYVDQLMVPIHHSSDITVVGASALSLALDVSNARVRRIKENIMRHSIVDHISIYEYEVTSTDDQPSATENVADVNVKPFPNVDDA</sequence>
<dbReference type="Gene3D" id="2.60.34.10">
    <property type="entry name" value="Substrate Binding Domain Of DNAk, Chain A, domain 1"/>
    <property type="match status" value="1"/>
</dbReference>
<accession>A0A699GSS7</accession>
<dbReference type="GO" id="GO:0140662">
    <property type="term" value="F:ATP-dependent protein folding chaperone"/>
    <property type="evidence" value="ECO:0007669"/>
    <property type="project" value="InterPro"/>
</dbReference>
<dbReference type="AlphaFoldDB" id="A0A699GSS7"/>
<dbReference type="Gene3D" id="3.90.226.10">
    <property type="entry name" value="2-enoyl-CoA Hydratase, Chain A, domain 1"/>
    <property type="match status" value="1"/>
</dbReference>
<dbReference type="Gene3D" id="3.90.640.10">
    <property type="entry name" value="Actin, Chain A, domain 4"/>
    <property type="match status" value="1"/>
</dbReference>
<dbReference type="FunFam" id="3.30.420.40:FF:000028">
    <property type="entry name" value="heat shock 70 kDa protein-like"/>
    <property type="match status" value="1"/>
</dbReference>
<evidence type="ECO:0000256" key="6">
    <source>
        <dbReference type="SAM" id="MobiDB-lite"/>
    </source>
</evidence>
<proteinExistence type="inferred from homology"/>
<protein>
    <submittedName>
        <fullName evidence="7">Probable mediator of RNA polymerase II transcription subunit 37e</fullName>
    </submittedName>
</protein>
<dbReference type="EMBL" id="BKCJ010044502">
    <property type="protein sequence ID" value="GEW08256.1"/>
    <property type="molecule type" value="Genomic_DNA"/>
</dbReference>
<dbReference type="SUPFAM" id="SSF100934">
    <property type="entry name" value="Heat shock protein 70kD (HSP70), C-terminal subdomain"/>
    <property type="match status" value="1"/>
</dbReference>
<dbReference type="InterPro" id="IPR018181">
    <property type="entry name" value="Heat_shock_70_CS"/>
</dbReference>
<dbReference type="FunFam" id="3.30.30.30:FF:000005">
    <property type="entry name" value="Heat shock protein ssb1"/>
    <property type="match status" value="1"/>
</dbReference>
<dbReference type="Gene3D" id="3.30.30.30">
    <property type="match status" value="1"/>
</dbReference>
<keyword evidence="4 5" id="KW-0067">ATP-binding</keyword>
<dbReference type="GO" id="GO:0005788">
    <property type="term" value="C:endoplasmic reticulum lumen"/>
    <property type="evidence" value="ECO:0007669"/>
    <property type="project" value="UniProtKB-SubCell"/>
</dbReference>
<dbReference type="SUPFAM" id="SSF53067">
    <property type="entry name" value="Actin-like ATPase domain"/>
    <property type="match status" value="2"/>
</dbReference>
<dbReference type="FunFam" id="3.90.640.10:FF:000002">
    <property type="entry name" value="Heat shock 70 kDa"/>
    <property type="match status" value="1"/>
</dbReference>
<dbReference type="GO" id="GO:0005524">
    <property type="term" value="F:ATP binding"/>
    <property type="evidence" value="ECO:0007669"/>
    <property type="project" value="UniProtKB-KW"/>
</dbReference>
<evidence type="ECO:0000256" key="4">
    <source>
        <dbReference type="ARBA" id="ARBA00022840"/>
    </source>
</evidence>
<dbReference type="InterPro" id="IPR029048">
    <property type="entry name" value="HSP70_C_sf"/>
</dbReference>
<organism evidence="7">
    <name type="scientific">Tanacetum cinerariifolium</name>
    <name type="common">Dalmatian daisy</name>
    <name type="synonym">Chrysanthemum cinerariifolium</name>
    <dbReference type="NCBI Taxonomy" id="118510"/>
    <lineage>
        <taxon>Eukaryota</taxon>
        <taxon>Viridiplantae</taxon>
        <taxon>Streptophyta</taxon>
        <taxon>Embryophyta</taxon>
        <taxon>Tracheophyta</taxon>
        <taxon>Spermatophyta</taxon>
        <taxon>Magnoliopsida</taxon>
        <taxon>eudicotyledons</taxon>
        <taxon>Gunneridae</taxon>
        <taxon>Pentapetalae</taxon>
        <taxon>asterids</taxon>
        <taxon>campanulids</taxon>
        <taxon>Asterales</taxon>
        <taxon>Asteraceae</taxon>
        <taxon>Asteroideae</taxon>
        <taxon>Anthemideae</taxon>
        <taxon>Anthemidinae</taxon>
        <taxon>Tanacetum</taxon>
    </lineage>
</organism>
<dbReference type="InterPro" id="IPR013126">
    <property type="entry name" value="Hsp_70_fam"/>
</dbReference>
<dbReference type="PROSITE" id="PS00329">
    <property type="entry name" value="HSP70_2"/>
    <property type="match status" value="1"/>
</dbReference>